<protein>
    <submittedName>
        <fullName evidence="2">Uncharacterized protein</fullName>
    </submittedName>
</protein>
<feature type="region of interest" description="Disordered" evidence="1">
    <location>
        <begin position="67"/>
        <end position="100"/>
    </location>
</feature>
<feature type="compositionally biased region" description="Polar residues" evidence="1">
    <location>
        <begin position="211"/>
        <end position="221"/>
    </location>
</feature>
<evidence type="ECO:0000313" key="3">
    <source>
        <dbReference type="Proteomes" id="UP000579812"/>
    </source>
</evidence>
<comment type="caution">
    <text evidence="2">The sequence shown here is derived from an EMBL/GenBank/DDBJ whole genome shotgun (WGS) entry which is preliminary data.</text>
</comment>
<feature type="compositionally biased region" description="Basic and acidic residues" evidence="1">
    <location>
        <begin position="70"/>
        <end position="81"/>
    </location>
</feature>
<proteinExistence type="predicted"/>
<dbReference type="AlphaFoldDB" id="A0A7J6C7S0"/>
<accession>A0A7J6C7S0</accession>
<feature type="compositionally biased region" description="Basic and acidic residues" evidence="1">
    <location>
        <begin position="230"/>
        <end position="253"/>
    </location>
</feature>
<gene>
    <name evidence="2" type="ORF">G5714_016220</name>
</gene>
<feature type="region of interest" description="Disordered" evidence="1">
    <location>
        <begin position="1"/>
        <end position="50"/>
    </location>
</feature>
<evidence type="ECO:0000313" key="2">
    <source>
        <dbReference type="EMBL" id="KAF4103337.1"/>
    </source>
</evidence>
<keyword evidence="3" id="KW-1185">Reference proteome</keyword>
<dbReference type="InterPro" id="IPR029355">
    <property type="entry name" value="Pro-rich_19"/>
</dbReference>
<feature type="region of interest" description="Disordered" evidence="1">
    <location>
        <begin position="154"/>
        <end position="303"/>
    </location>
</feature>
<feature type="compositionally biased region" description="Acidic residues" evidence="1">
    <location>
        <begin position="179"/>
        <end position="190"/>
    </location>
</feature>
<feature type="compositionally biased region" description="Polar residues" evidence="1">
    <location>
        <begin position="254"/>
        <end position="299"/>
    </location>
</feature>
<sequence length="690" mass="79451">MKMSHQSNRSFLHKHNLLKTSSDRHSSTAKSSCHTDNAAHTSKPVCSSSMRTDVLCNPSHKVRRLKTRKERNEIRGLERNGYHPGSQHSRREGGEKARHPLACSRKERAFAKPFIPQKPSIITDGRLTSNRGLFSHEIRSIDIERLVSEQIKRDEQRKEQRKQSMIHIISPLPPSVPDLDPDCTLDEVQEPENNKLPQVKRKKSSRKEPSEINTSGFQTNRGVVVSMGPSREDGKHDRNANSRKEDTNSKTRQDSPSSPPRQTEQVVLSSSENEPVHQLCSTPVETNMNNSDVSQTGNLKSHDEENGFMNIQRFEKNSTTLGFPNMEVTQMFKNPQILSSLSDLDSGAGQVGDSIEQEEQMSLSCREAVKRLLTRLCQSSELHVPSHRHPLLAECREVLLQTLQKRHSFQLQHNLHRLHSFLNGNQIASQLSSGQRDENCSPSSHAVQNEDRCFSRNMEIWTDSAMQQDYLTQDAKQDLDRGVFTKKRGIQEWKTSSNLFSLEEPRQSHIDMFDQRRAASLSQDCIRAQHHRSRQLFNQEQTFTQHAVPILKSPTWMDHPVDSYSQQQSLSRGESLKNIDLDLSRISQQWREDRDLDLNSHHIYESRKQKPQTSFGGSRFWSHQQQVQDERERWTPFSFPASYLSEGFQYNSFFRCPHPSNTQHRSDSLGMTHCPRTNTPDRVFYPPLYL</sequence>
<dbReference type="Proteomes" id="UP000579812">
    <property type="component" value="Unassembled WGS sequence"/>
</dbReference>
<dbReference type="Pfam" id="PF15455">
    <property type="entry name" value="Pro-rich_19"/>
    <property type="match status" value="1"/>
</dbReference>
<dbReference type="EMBL" id="JAAMOB010000016">
    <property type="protein sequence ID" value="KAF4103337.1"/>
    <property type="molecule type" value="Genomic_DNA"/>
</dbReference>
<feature type="compositionally biased region" description="Polar residues" evidence="1">
    <location>
        <begin position="28"/>
        <end position="50"/>
    </location>
</feature>
<organism evidence="2 3">
    <name type="scientific">Onychostoma macrolepis</name>
    <dbReference type="NCBI Taxonomy" id="369639"/>
    <lineage>
        <taxon>Eukaryota</taxon>
        <taxon>Metazoa</taxon>
        <taxon>Chordata</taxon>
        <taxon>Craniata</taxon>
        <taxon>Vertebrata</taxon>
        <taxon>Euteleostomi</taxon>
        <taxon>Actinopterygii</taxon>
        <taxon>Neopterygii</taxon>
        <taxon>Teleostei</taxon>
        <taxon>Ostariophysi</taxon>
        <taxon>Cypriniformes</taxon>
        <taxon>Cyprinidae</taxon>
        <taxon>Acrossocheilinae</taxon>
        <taxon>Onychostoma</taxon>
    </lineage>
</organism>
<evidence type="ECO:0000256" key="1">
    <source>
        <dbReference type="SAM" id="MobiDB-lite"/>
    </source>
</evidence>
<feature type="compositionally biased region" description="Basic and acidic residues" evidence="1">
    <location>
        <begin position="89"/>
        <end position="100"/>
    </location>
</feature>
<feature type="compositionally biased region" description="Polar residues" evidence="1">
    <location>
        <begin position="1"/>
        <end position="10"/>
    </location>
</feature>
<reference evidence="2 3" key="1">
    <citation type="submission" date="2020-04" db="EMBL/GenBank/DDBJ databases">
        <title>Chromosome-level genome assembly of a cyprinid fish Onychostoma macrolepis by integration of Nanopore Sequencing, Bionano and Hi-C technology.</title>
        <authorList>
            <person name="Wang D."/>
        </authorList>
    </citation>
    <scope>NUCLEOTIDE SEQUENCE [LARGE SCALE GENOMIC DNA]</scope>
    <source>
        <strain evidence="2">SWU-2019</strain>
        <tissue evidence="2">Muscle</tissue>
    </source>
</reference>
<name>A0A7J6C7S0_9TELE</name>
<dbReference type="OrthoDB" id="8947257at2759"/>